<feature type="compositionally biased region" description="Basic residues" evidence="12">
    <location>
        <begin position="483"/>
        <end position="495"/>
    </location>
</feature>
<dbReference type="PROSITE" id="PS51873">
    <property type="entry name" value="TRIAD"/>
    <property type="match status" value="1"/>
</dbReference>
<dbReference type="PANTHER" id="PTHR11685">
    <property type="entry name" value="RBR FAMILY RING FINGER AND IBR DOMAIN-CONTAINING"/>
    <property type="match status" value="1"/>
</dbReference>
<dbReference type="CDD" id="cd20346">
    <property type="entry name" value="BRcat_RBR_ANKIB1"/>
    <property type="match status" value="1"/>
</dbReference>
<feature type="compositionally biased region" description="Low complexity" evidence="12">
    <location>
        <begin position="496"/>
        <end position="512"/>
    </location>
</feature>
<dbReference type="Pfam" id="PF00097">
    <property type="entry name" value="zf-C3HC4"/>
    <property type="match status" value="1"/>
</dbReference>
<keyword evidence="9" id="KW-0833">Ubl conjugation pathway</keyword>
<dbReference type="InterPro" id="IPR001841">
    <property type="entry name" value="Znf_RING"/>
</dbReference>
<dbReference type="PROSITE" id="PS50089">
    <property type="entry name" value="ZF_RING_2"/>
    <property type="match status" value="1"/>
</dbReference>
<evidence type="ECO:0000256" key="8">
    <source>
        <dbReference type="ARBA" id="ARBA00022771"/>
    </source>
</evidence>
<comment type="similarity">
    <text evidence="3">Belongs to the RBR family. Ariadne subfamily.</text>
</comment>
<dbReference type="InterPro" id="IPR045840">
    <property type="entry name" value="Ariadne"/>
</dbReference>
<dbReference type="InterPro" id="IPR002867">
    <property type="entry name" value="IBR_dom"/>
</dbReference>
<sequence>MDSDYAYSSAEESYGSMGSEDEDFDFDSQAEMETHATKVPYVVYNEERLRARQHDAVKAVAGVLSISEGDVVRVLRQFKWDANRVNEEWFADEESVRRRVGLSEEVPEASTSGKATCRICFDEFDVKNMRAARCKHFFCKPCWRGYISTAISCGPSVLSLRCPLPDCSAAVPQSVVKEVVSEADVRRYETYGMRSFVEDNRQLTWCPSPGCEHAVEARVEVGSEPMDIACSCGATFCFQCKEEAHRPVDCETGSWAEHGERTGGFYACNRYEVAKKKGDYDEEALKREHAKNALERYMHYYQRWAENDRARVSALKAMANVIEQKLEGLSELTATPTSQLKFLPDAWAQVVDCRRILKWTYAYGYYRFGEHAIGRNGAAIPADTLKQQQEFFEFNQGQAESFLEKLHGMAEKQVIQFLDGSMPAEGWGKFRETLIGLTDVTRSHFDKLVQELEKGMDVMLHAYGGDMDTDDAEGPSAPAPAAAKKKASRPSKKARAASSRGASGSGAAAAPEGDSDGDGGAGGWGFWQCTACTYVNQDPRRHTCEVCDNTRTSNK</sequence>
<feature type="region of interest" description="Disordered" evidence="12">
    <location>
        <begin position="1"/>
        <end position="23"/>
    </location>
</feature>
<keyword evidence="5" id="KW-0808">Transferase</keyword>
<keyword evidence="8 11" id="KW-0863">Zinc-finger</keyword>
<dbReference type="Pfam" id="PF01485">
    <property type="entry name" value="IBR"/>
    <property type="match status" value="1"/>
</dbReference>
<comment type="catalytic activity">
    <reaction evidence="1">
        <text>[E2 ubiquitin-conjugating enzyme]-S-ubiquitinyl-L-cysteine + [acceptor protein]-L-lysine = [E2 ubiquitin-conjugating enzyme]-L-cysteine + [acceptor protein]-N(6)-ubiquitinyl-L-lysine.</text>
        <dbReference type="EC" id="2.3.2.31"/>
    </reaction>
</comment>
<evidence type="ECO:0000256" key="4">
    <source>
        <dbReference type="ARBA" id="ARBA00012251"/>
    </source>
</evidence>
<evidence type="ECO:0000256" key="9">
    <source>
        <dbReference type="ARBA" id="ARBA00022786"/>
    </source>
</evidence>
<evidence type="ECO:0000256" key="7">
    <source>
        <dbReference type="ARBA" id="ARBA00022737"/>
    </source>
</evidence>
<dbReference type="SUPFAM" id="SSF57850">
    <property type="entry name" value="RING/U-box"/>
    <property type="match status" value="2"/>
</dbReference>
<dbReference type="Proteomes" id="UP001491310">
    <property type="component" value="Unassembled WGS sequence"/>
</dbReference>
<comment type="function">
    <text evidence="2">Might act as an E3 ubiquitin-protein ligase, or as part of E3 complex, which accepts ubiquitin from specific E2 ubiquitin-conjugating enzymes and then transfers it to substrates.</text>
</comment>
<dbReference type="Gene3D" id="3.30.40.10">
    <property type="entry name" value="Zinc/RING finger domain, C3HC4 (zinc finger)"/>
    <property type="match status" value="1"/>
</dbReference>
<evidence type="ECO:0000256" key="5">
    <source>
        <dbReference type="ARBA" id="ARBA00022679"/>
    </source>
</evidence>
<evidence type="ECO:0000313" key="15">
    <source>
        <dbReference type="EMBL" id="KAK9905069.1"/>
    </source>
</evidence>
<keyword evidence="10" id="KW-0862">Zinc</keyword>
<keyword evidence="6" id="KW-0479">Metal-binding</keyword>
<keyword evidence="16" id="KW-1185">Reference proteome</keyword>
<dbReference type="InterPro" id="IPR044066">
    <property type="entry name" value="TRIAD_supradom"/>
</dbReference>
<dbReference type="SMART" id="SM00647">
    <property type="entry name" value="IBR"/>
    <property type="match status" value="1"/>
</dbReference>
<reference evidence="15 16" key="1">
    <citation type="journal article" date="2024" name="Nat. Commun.">
        <title>Phylogenomics reveals the evolutionary origins of lichenization in chlorophyte algae.</title>
        <authorList>
            <person name="Puginier C."/>
            <person name="Libourel C."/>
            <person name="Otte J."/>
            <person name="Skaloud P."/>
            <person name="Haon M."/>
            <person name="Grisel S."/>
            <person name="Petersen M."/>
            <person name="Berrin J.G."/>
            <person name="Delaux P.M."/>
            <person name="Dal Grande F."/>
            <person name="Keller J."/>
        </authorList>
    </citation>
    <scope>NUCLEOTIDE SEQUENCE [LARGE SCALE GENOMIC DNA]</scope>
    <source>
        <strain evidence="15 16">SAG 216-7</strain>
    </source>
</reference>
<accession>A0ABR2YGY1</accession>
<organism evidence="15 16">
    <name type="scientific">Coccomyxa subellipsoidea</name>
    <dbReference type="NCBI Taxonomy" id="248742"/>
    <lineage>
        <taxon>Eukaryota</taxon>
        <taxon>Viridiplantae</taxon>
        <taxon>Chlorophyta</taxon>
        <taxon>core chlorophytes</taxon>
        <taxon>Trebouxiophyceae</taxon>
        <taxon>Trebouxiophyceae incertae sedis</taxon>
        <taxon>Coccomyxaceae</taxon>
        <taxon>Coccomyxa</taxon>
    </lineage>
</organism>
<feature type="domain" description="RING-type" evidence="14">
    <location>
        <begin position="113"/>
        <end position="369"/>
    </location>
</feature>
<keyword evidence="7" id="KW-0677">Repeat</keyword>
<dbReference type="Gene3D" id="1.20.120.1750">
    <property type="match status" value="1"/>
</dbReference>
<evidence type="ECO:0000256" key="1">
    <source>
        <dbReference type="ARBA" id="ARBA00001798"/>
    </source>
</evidence>
<gene>
    <name evidence="15" type="ORF">WJX75_009180</name>
</gene>
<comment type="caution">
    <text evidence="15">The sequence shown here is derived from an EMBL/GenBank/DDBJ whole genome shotgun (WGS) entry which is preliminary data.</text>
</comment>
<feature type="region of interest" description="Disordered" evidence="12">
    <location>
        <begin position="467"/>
        <end position="520"/>
    </location>
</feature>
<feature type="domain" description="RING-type" evidence="13">
    <location>
        <begin position="117"/>
        <end position="164"/>
    </location>
</feature>
<evidence type="ECO:0000259" key="14">
    <source>
        <dbReference type="PROSITE" id="PS51873"/>
    </source>
</evidence>
<proteinExistence type="inferred from homology"/>
<protein>
    <recommendedName>
        <fullName evidence="4">RBR-type E3 ubiquitin transferase</fullName>
        <ecNumber evidence="4">2.3.2.31</ecNumber>
    </recommendedName>
</protein>
<dbReference type="InterPro" id="IPR013083">
    <property type="entry name" value="Znf_RING/FYVE/PHD"/>
</dbReference>
<dbReference type="InterPro" id="IPR018957">
    <property type="entry name" value="Znf_C3HC4_RING-type"/>
</dbReference>
<evidence type="ECO:0000256" key="6">
    <source>
        <dbReference type="ARBA" id="ARBA00022723"/>
    </source>
</evidence>
<evidence type="ECO:0000256" key="11">
    <source>
        <dbReference type="PROSITE-ProRule" id="PRU00175"/>
    </source>
</evidence>
<evidence type="ECO:0000256" key="12">
    <source>
        <dbReference type="SAM" id="MobiDB-lite"/>
    </source>
</evidence>
<dbReference type="EC" id="2.3.2.31" evidence="4"/>
<dbReference type="Pfam" id="PF19422">
    <property type="entry name" value="Ariadne"/>
    <property type="match status" value="1"/>
</dbReference>
<evidence type="ECO:0000256" key="3">
    <source>
        <dbReference type="ARBA" id="ARBA00005884"/>
    </source>
</evidence>
<name>A0ABR2YGY1_9CHLO</name>
<evidence type="ECO:0000313" key="16">
    <source>
        <dbReference type="Proteomes" id="UP001491310"/>
    </source>
</evidence>
<evidence type="ECO:0000256" key="2">
    <source>
        <dbReference type="ARBA" id="ARBA00003976"/>
    </source>
</evidence>
<evidence type="ECO:0000256" key="10">
    <source>
        <dbReference type="ARBA" id="ARBA00022833"/>
    </source>
</evidence>
<dbReference type="EMBL" id="JALJOT010000012">
    <property type="protein sequence ID" value="KAK9905069.1"/>
    <property type="molecule type" value="Genomic_DNA"/>
</dbReference>
<evidence type="ECO:0000259" key="13">
    <source>
        <dbReference type="PROSITE" id="PS50089"/>
    </source>
</evidence>
<feature type="compositionally biased region" description="Low complexity" evidence="12">
    <location>
        <begin position="1"/>
        <end position="18"/>
    </location>
</feature>
<dbReference type="InterPro" id="IPR031127">
    <property type="entry name" value="E3_UB_ligase_RBR"/>
</dbReference>